<dbReference type="Proteomes" id="UP000295096">
    <property type="component" value="Unassembled WGS sequence"/>
</dbReference>
<dbReference type="RefSeq" id="WP_133287958.1">
    <property type="nucleotide sequence ID" value="NZ_SMSJ01000006.1"/>
</dbReference>
<protein>
    <submittedName>
        <fullName evidence="2">Bacteriochlorophyll 4-vinyl reductase</fullName>
    </submittedName>
</protein>
<dbReference type="AlphaFoldDB" id="A0A4R5QKJ9"/>
<comment type="caution">
    <text evidence="2">The sequence shown here is derived from an EMBL/GenBank/DDBJ whole genome shotgun (WGS) entry which is preliminary data.</text>
</comment>
<dbReference type="SMART" id="SM00989">
    <property type="entry name" value="V4R"/>
    <property type="match status" value="1"/>
</dbReference>
<dbReference type="GO" id="GO:0030494">
    <property type="term" value="P:bacteriochlorophyll biosynthetic process"/>
    <property type="evidence" value="ECO:0007669"/>
    <property type="project" value="InterPro"/>
</dbReference>
<dbReference type="OrthoDB" id="2080515at2"/>
<sequence length="197" mass="20611">MDGGAHPGGRIGPNAITRMAEALPADAVDALFAEAGLAAYRRAPPAGMVAEREVAALHRVLRARLDRAAYAAAAWEAGLRTGDYLLANRIPRLAQGLLRALPAALAARLLCAAIRRHAWTFAGSGAFAARPGTPTLLSIAGCPLCRGAVSGQPACGYFAASFERLFSRLVHRRARVTETACAAMGDPACVFAVTYTR</sequence>
<dbReference type="InterPro" id="IPR004096">
    <property type="entry name" value="V4R"/>
</dbReference>
<dbReference type="InterPro" id="IPR024096">
    <property type="entry name" value="NO_sig/Golgi_transp_ligand-bd"/>
</dbReference>
<dbReference type="Gene3D" id="3.30.1380.20">
    <property type="entry name" value="Trafficking protein particle complex subunit 3"/>
    <property type="match status" value="1"/>
</dbReference>
<accession>A0A4R5QKJ9</accession>
<evidence type="ECO:0000259" key="1">
    <source>
        <dbReference type="SMART" id="SM00989"/>
    </source>
</evidence>
<proteinExistence type="predicted"/>
<organism evidence="2 3">
    <name type="scientific">Dankookia rubra</name>
    <dbReference type="NCBI Taxonomy" id="1442381"/>
    <lineage>
        <taxon>Bacteria</taxon>
        <taxon>Pseudomonadati</taxon>
        <taxon>Pseudomonadota</taxon>
        <taxon>Alphaproteobacteria</taxon>
        <taxon>Acetobacterales</taxon>
        <taxon>Roseomonadaceae</taxon>
        <taxon>Dankookia</taxon>
    </lineage>
</organism>
<dbReference type="Pfam" id="PF02830">
    <property type="entry name" value="V4R"/>
    <property type="match status" value="1"/>
</dbReference>
<evidence type="ECO:0000313" key="3">
    <source>
        <dbReference type="Proteomes" id="UP000295096"/>
    </source>
</evidence>
<dbReference type="InterPro" id="IPR010249">
    <property type="entry name" value="BchJ"/>
</dbReference>
<dbReference type="EMBL" id="SMSJ01000006">
    <property type="protein sequence ID" value="TDH63197.1"/>
    <property type="molecule type" value="Genomic_DNA"/>
</dbReference>
<dbReference type="GO" id="GO:0015979">
    <property type="term" value="P:photosynthesis"/>
    <property type="evidence" value="ECO:0007669"/>
    <property type="project" value="InterPro"/>
</dbReference>
<name>A0A4R5QKJ9_9PROT</name>
<dbReference type="NCBIfam" id="TIGR02019">
    <property type="entry name" value="BchJ"/>
    <property type="match status" value="1"/>
</dbReference>
<dbReference type="PANTHER" id="PTHR35090">
    <property type="entry name" value="DNA-DIRECTED RNA POLYMERASE SUBUNIT I"/>
    <property type="match status" value="1"/>
</dbReference>
<reference evidence="2 3" key="1">
    <citation type="journal article" date="2016" name="J. Microbiol.">
        <title>Dankookia rubra gen. nov., sp. nov., an alphaproteobacterium isolated from sediment of a shallow stream.</title>
        <authorList>
            <person name="Kim W.H."/>
            <person name="Kim D.H."/>
            <person name="Kang K."/>
            <person name="Ahn T.Y."/>
        </authorList>
    </citation>
    <scope>NUCLEOTIDE SEQUENCE [LARGE SCALE GENOMIC DNA]</scope>
    <source>
        <strain evidence="2 3">JCM30602</strain>
    </source>
</reference>
<gene>
    <name evidence="2" type="primary">bchJ</name>
    <name evidence="2" type="ORF">E2C06_07405</name>
</gene>
<dbReference type="SUPFAM" id="SSF111126">
    <property type="entry name" value="Ligand-binding domain in the NO signalling and Golgi transport"/>
    <property type="match status" value="1"/>
</dbReference>
<keyword evidence="3" id="KW-1185">Reference proteome</keyword>
<feature type="domain" description="4-vinyl reductase 4VR" evidence="1">
    <location>
        <begin position="134"/>
        <end position="195"/>
    </location>
</feature>
<dbReference type="PANTHER" id="PTHR35090:SF1">
    <property type="entry name" value="SLR0144 PROTEIN"/>
    <property type="match status" value="1"/>
</dbReference>
<evidence type="ECO:0000313" key="2">
    <source>
        <dbReference type="EMBL" id="TDH63197.1"/>
    </source>
</evidence>